<sequence length="31" mass="3421">MSFGTNGSLDSKQLFGAAIAHVLIRILYHFI</sequence>
<name>A0A1H2ZMG7_9BACL</name>
<dbReference type="Proteomes" id="UP000198534">
    <property type="component" value="Unassembled WGS sequence"/>
</dbReference>
<evidence type="ECO:0000313" key="2">
    <source>
        <dbReference type="Proteomes" id="UP000198534"/>
    </source>
</evidence>
<keyword evidence="2" id="KW-1185">Reference proteome</keyword>
<organism evidence="1 2">
    <name type="scientific">Marininema mesophilum</name>
    <dbReference type="NCBI Taxonomy" id="1048340"/>
    <lineage>
        <taxon>Bacteria</taxon>
        <taxon>Bacillati</taxon>
        <taxon>Bacillota</taxon>
        <taxon>Bacilli</taxon>
        <taxon>Bacillales</taxon>
        <taxon>Thermoactinomycetaceae</taxon>
        <taxon>Marininema</taxon>
    </lineage>
</organism>
<dbReference type="EMBL" id="FNNQ01000011">
    <property type="protein sequence ID" value="SDX18546.1"/>
    <property type="molecule type" value="Genomic_DNA"/>
</dbReference>
<accession>A0A1H2ZMG7</accession>
<gene>
    <name evidence="1" type="ORF">SAMN05444487_111128</name>
</gene>
<reference evidence="1 2" key="1">
    <citation type="submission" date="2016-10" db="EMBL/GenBank/DDBJ databases">
        <authorList>
            <person name="de Groot N.N."/>
        </authorList>
    </citation>
    <scope>NUCLEOTIDE SEQUENCE [LARGE SCALE GENOMIC DNA]</scope>
    <source>
        <strain evidence="1 2">DSM 45610</strain>
    </source>
</reference>
<evidence type="ECO:0000313" key="1">
    <source>
        <dbReference type="EMBL" id="SDX18546.1"/>
    </source>
</evidence>
<proteinExistence type="predicted"/>
<dbReference type="STRING" id="1048340.SAMN05444487_111128"/>
<dbReference type="AlphaFoldDB" id="A0A1H2ZMG7"/>
<protein>
    <submittedName>
        <fullName evidence="1">Uncharacterized protein</fullName>
    </submittedName>
</protein>